<comment type="caution">
    <text evidence="1">The sequence shown here is derived from an EMBL/GenBank/DDBJ whole genome shotgun (WGS) entry which is preliminary data.</text>
</comment>
<gene>
    <name evidence="1" type="ORF">HZH68_016199</name>
</gene>
<proteinExistence type="predicted"/>
<accession>A0A834J1Y6</accession>
<name>A0A834J1Y6_VESGE</name>
<evidence type="ECO:0000313" key="2">
    <source>
        <dbReference type="Proteomes" id="UP000617340"/>
    </source>
</evidence>
<keyword evidence="2" id="KW-1185">Reference proteome</keyword>
<dbReference type="AlphaFoldDB" id="A0A834J1Y6"/>
<organism evidence="1 2">
    <name type="scientific">Vespula germanica</name>
    <name type="common">German yellow jacket</name>
    <name type="synonym">Paravespula germanica</name>
    <dbReference type="NCBI Taxonomy" id="30212"/>
    <lineage>
        <taxon>Eukaryota</taxon>
        <taxon>Metazoa</taxon>
        <taxon>Ecdysozoa</taxon>
        <taxon>Arthropoda</taxon>
        <taxon>Hexapoda</taxon>
        <taxon>Insecta</taxon>
        <taxon>Pterygota</taxon>
        <taxon>Neoptera</taxon>
        <taxon>Endopterygota</taxon>
        <taxon>Hymenoptera</taxon>
        <taxon>Apocrita</taxon>
        <taxon>Aculeata</taxon>
        <taxon>Vespoidea</taxon>
        <taxon>Vespidae</taxon>
        <taxon>Vespinae</taxon>
        <taxon>Vespula</taxon>
    </lineage>
</organism>
<evidence type="ECO:0000313" key="1">
    <source>
        <dbReference type="EMBL" id="KAF7380334.1"/>
    </source>
</evidence>
<dbReference type="EMBL" id="JACSDZ010000023">
    <property type="protein sequence ID" value="KAF7380334.1"/>
    <property type="molecule type" value="Genomic_DNA"/>
</dbReference>
<reference evidence="1" key="1">
    <citation type="journal article" date="2020" name="G3 (Bethesda)">
        <title>High-Quality Assemblies for Three Invasive Social Wasps from the &lt;i&gt;Vespula&lt;/i&gt; Genus.</title>
        <authorList>
            <person name="Harrop T.W.R."/>
            <person name="Guhlin J."/>
            <person name="McLaughlin G.M."/>
            <person name="Permina E."/>
            <person name="Stockwell P."/>
            <person name="Gilligan J."/>
            <person name="Le Lec M.F."/>
            <person name="Gruber M.A.M."/>
            <person name="Quinn O."/>
            <person name="Lovegrove M."/>
            <person name="Duncan E.J."/>
            <person name="Remnant E.J."/>
            <person name="Van Eeckhoven J."/>
            <person name="Graham B."/>
            <person name="Knapp R.A."/>
            <person name="Langford K.W."/>
            <person name="Kronenberg Z."/>
            <person name="Press M.O."/>
            <person name="Eacker S.M."/>
            <person name="Wilson-Rankin E.E."/>
            <person name="Purcell J."/>
            <person name="Lester P.J."/>
            <person name="Dearden P.K."/>
        </authorList>
    </citation>
    <scope>NUCLEOTIDE SEQUENCE</scope>
    <source>
        <strain evidence="1">Linc-1</strain>
    </source>
</reference>
<sequence length="151" mass="17735">MMLDDSGLILKNEIKNVPYTSCMESTYQFTRYQSVILHYLKVRTSSKTFLVILENVTNQLVVDNNQKEIQEGKVYNCHYDEPSRDRYSTALLTYIRIVIWNDKRNFMVISNDSKRKDFGIKAEDEEEVEGVTGDEEVDVDVKYYESTLVYD</sequence>
<protein>
    <submittedName>
        <fullName evidence="1">Uncharacterized protein</fullName>
    </submittedName>
</protein>
<dbReference type="Proteomes" id="UP000617340">
    <property type="component" value="Unassembled WGS sequence"/>
</dbReference>